<keyword evidence="4" id="KW-1185">Reference proteome</keyword>
<feature type="chain" id="PRO_5046189462" description="PA14 domain-containing protein" evidence="2">
    <location>
        <begin position="20"/>
        <end position="1588"/>
    </location>
</feature>
<evidence type="ECO:0000256" key="2">
    <source>
        <dbReference type="SAM" id="SignalP"/>
    </source>
</evidence>
<dbReference type="Proteomes" id="UP000772618">
    <property type="component" value="Unassembled WGS sequence"/>
</dbReference>
<reference evidence="3 4" key="1">
    <citation type="submission" date="2021-05" db="EMBL/GenBank/DDBJ databases">
        <title>A Polyphasic approach of four new species of the genus Ohtaekwangia: Ohtaekwangia histidinii sp. nov., Ohtaekwangia cretensis sp. nov., Ohtaekwangia indiensis sp. nov., Ohtaekwangia reichenbachii sp. nov. from diverse environment.</title>
        <authorList>
            <person name="Octaviana S."/>
        </authorList>
    </citation>
    <scope>NUCLEOTIDE SEQUENCE [LARGE SCALE GENOMIC DNA]</scope>
    <source>
        <strain evidence="3 4">PWU20</strain>
    </source>
</reference>
<name>A0ABS5VY86_9BACT</name>
<dbReference type="EMBL" id="JAHESD010000089">
    <property type="protein sequence ID" value="MBT1706196.1"/>
    <property type="molecule type" value="Genomic_DNA"/>
</dbReference>
<gene>
    <name evidence="3" type="ORF">KK060_23105</name>
</gene>
<evidence type="ECO:0000256" key="1">
    <source>
        <dbReference type="SAM" id="MobiDB-lite"/>
    </source>
</evidence>
<comment type="caution">
    <text evidence="3">The sequence shown here is derived from an EMBL/GenBank/DDBJ whole genome shotgun (WGS) entry which is preliminary data.</text>
</comment>
<feature type="signal peptide" evidence="2">
    <location>
        <begin position="1"/>
        <end position="19"/>
    </location>
</feature>
<keyword evidence="2" id="KW-0732">Signal</keyword>
<evidence type="ECO:0008006" key="5">
    <source>
        <dbReference type="Google" id="ProtNLM"/>
    </source>
</evidence>
<proteinExistence type="predicted"/>
<evidence type="ECO:0000313" key="4">
    <source>
        <dbReference type="Proteomes" id="UP000772618"/>
    </source>
</evidence>
<organism evidence="3 4">
    <name type="scientific">Chryseosolibacter indicus</name>
    <dbReference type="NCBI Taxonomy" id="2782351"/>
    <lineage>
        <taxon>Bacteria</taxon>
        <taxon>Pseudomonadati</taxon>
        <taxon>Bacteroidota</taxon>
        <taxon>Cytophagia</taxon>
        <taxon>Cytophagales</taxon>
        <taxon>Chryseotaleaceae</taxon>
        <taxon>Chryseosolibacter</taxon>
    </lineage>
</organism>
<sequence length="1588" mass="178891">MKRFLLYILLGFSTSYALAQNQVASPQTFPDSVSYLLEGTRNLEAKAVGTDFAMVWASLSPKHQQEIRKQYLLLRKKKFAIKPHVINYLGAIINAVNVERVDDNKFSSFLDVSAKVIENNTSTQAANFFAVTRTFFLRHALHYEKPFRLLVTDDEYVFDYIAPPPPISWNDTTQFQTQTQESDGTTTSSDDSFNESFDTTFQEVAPLWMNPPPPPNIDGAVLKFTRANLIFVTPYDSTQLKNTKGTLSLTQNLFVGEGGRFDWSAALLNPDSVYCDMHSYYFGSTKCELKADLVNLNYLGKTPGAVPGSFEFKSQPRKDSVASSYPRFKSYQSNLEIQGLGDENLKYWGGFSLTGNKISSQSFSNDPSTIEVYNQGQKKFRAQSPNFIFNKSSIASTRTYISLYHDRDSIVHNVAQLKYAWAKDSTQRLILQKDKGDMRHTPFSSSYFNIDFSADIMKWDLYADSINVRTDGGRNVVPLIVESVDYYDPEDYKVLQGVGFGFHPLAVVVNYALKKRVREFYSGELASYTGRDLLQIKKAIEFLYQKGMVSYDPLTDLVKVKPKAVDIYLSFRGEVDYDNLKIHSVIDTSDNATINLKKGYMTVRGVEEFHVSDSLNVRIEPDSSVITILRDRDIKFDGMIDAGNFKINGKGFMLKYDSFYIDLKQIDSINFYVTEKNAKGIEVRRKIDNSMVGADSVAASIGGINHFAQKSGTLYISKANNKSGKVRIPNYPRLDASSGGVIYFDRPEVLGGVYDRSMFFVVPPFKLDSLNDADPASINFDGTFVSSGMFPNFKEKLHTQPDKSLGFDHSIPQGGYQLYQGDGKMHGIVSMNARGLRGFGEIEYLAANVSSQEMVFYPDSVIASGRRARIAEKQFGSVLFPQASLSDYSMKWVPKEDKMRFKNQKGPFSFYDSTAFMQGTVTVSKNGVAGMGKLETRGTELISRDMRFAGDNFSSRHARFKVRSEDPNKPLFTGNDIRLRFNLKENYADISPEIEGVAAIDFPYAQFKTSIPNARWDLDEQKIVMSKDPKVDIENSYFYTTRKELDSLHFNAEKAEYNLKTQELKVSGIPYIVVADAQITPENNEVLILENARIGTLKNTTIVLDTLNAYHRLTEGVVDIVSRKEFSGYATYQYVNLLNDTFAIKMTDFHLEPIQPTEGVKKSKRSSQATMQTVAMGAVSEQEHLVLGAGLFYKGNMIMYATRPALQLDGFVKLDIRNIENYNAWLEYKQSGEETEVRLDFNNLITEDGKKASAGLHFDEAGNDMYLTFFNDRKSEGDEDFFTPAGSLVYDKEVNEYRIEDKEKAEGKKLAGKVFAYNDEKRQVRFEGPVNLFTGAKGFSVTSTALGTGNLATNEFRMNSFLMIESNIPSSAFDLMAKNLQEVIKNEGASEGLGDQTELLYKIGDIIGERAVKEYEQKSQQGYVSLGTLPQLAKQLVFADVNLKWHPKAKAFYNEGNLGVSNIGRNDINGGFEGFMEIRKTEEGVPVFHVFIKASPEAWYYFGFEDNRLMVHSSNGAFNDIISKKSNAGKAKVGEVAFIPGSEDETLAFINRYRKQYYGIEVPYSLNEGPQVVEKKKEEEKKEEDDGF</sequence>
<feature type="compositionally biased region" description="Low complexity" evidence="1">
    <location>
        <begin position="176"/>
        <end position="191"/>
    </location>
</feature>
<protein>
    <recommendedName>
        <fullName evidence="5">PA14 domain-containing protein</fullName>
    </recommendedName>
</protein>
<feature type="region of interest" description="Disordered" evidence="1">
    <location>
        <begin position="169"/>
        <end position="192"/>
    </location>
</feature>
<dbReference type="RefSeq" id="WP_254157289.1">
    <property type="nucleotide sequence ID" value="NZ_JAHESD010000089.1"/>
</dbReference>
<evidence type="ECO:0000313" key="3">
    <source>
        <dbReference type="EMBL" id="MBT1706196.1"/>
    </source>
</evidence>
<accession>A0ABS5VY86</accession>